<dbReference type="PANTHER" id="PTHR30055:SF234">
    <property type="entry name" value="HTH-TYPE TRANSCRIPTIONAL REGULATOR BETI"/>
    <property type="match status" value="1"/>
</dbReference>
<proteinExistence type="predicted"/>
<dbReference type="InterPro" id="IPR050109">
    <property type="entry name" value="HTH-type_TetR-like_transc_reg"/>
</dbReference>
<evidence type="ECO:0000313" key="6">
    <source>
        <dbReference type="EMBL" id="MEJ2864078.1"/>
    </source>
</evidence>
<keyword evidence="2 4" id="KW-0238">DNA-binding</keyword>
<keyword evidence="7" id="KW-1185">Reference proteome</keyword>
<dbReference type="RefSeq" id="WP_337705445.1">
    <property type="nucleotide sequence ID" value="NZ_JBBEGM010000010.1"/>
</dbReference>
<dbReference type="Gene3D" id="1.10.10.60">
    <property type="entry name" value="Homeodomain-like"/>
    <property type="match status" value="1"/>
</dbReference>
<feature type="domain" description="HTH tetR-type" evidence="5">
    <location>
        <begin position="12"/>
        <end position="72"/>
    </location>
</feature>
<dbReference type="SUPFAM" id="SSF48498">
    <property type="entry name" value="Tetracyclin repressor-like, C-terminal domain"/>
    <property type="match status" value="1"/>
</dbReference>
<dbReference type="InterPro" id="IPR001647">
    <property type="entry name" value="HTH_TetR"/>
</dbReference>
<comment type="caution">
    <text evidence="6">The sequence shown here is derived from an EMBL/GenBank/DDBJ whole genome shotgun (WGS) entry which is preliminary data.</text>
</comment>
<dbReference type="PRINTS" id="PR00455">
    <property type="entry name" value="HTHTETR"/>
</dbReference>
<accession>A0ABU8M9V2</accession>
<sequence length="204" mass="21130">MTGASTEVSKGDLTRRRILDAAAAEIARHGPAGASLNAIAAAADLRTGSLYFHFASKQRLVEAVLEEGIRASLQRLDAMAVPTGTPAQRLRAGVHAHLRALAELSDYAVVVLAPPFSVDAELDGFRTLRREYLRRWAGLIADAQADGTLAAGPEPGEVRDLLLGALNAAGLAGQDPGRTADAVFALLRLPSGPGTPGGGAPRTP</sequence>
<dbReference type="InterPro" id="IPR041490">
    <property type="entry name" value="KstR2_TetR_C"/>
</dbReference>
<dbReference type="PANTHER" id="PTHR30055">
    <property type="entry name" value="HTH-TYPE TRANSCRIPTIONAL REGULATOR RUTR"/>
    <property type="match status" value="1"/>
</dbReference>
<keyword evidence="1" id="KW-0805">Transcription regulation</keyword>
<dbReference type="SUPFAM" id="SSF46689">
    <property type="entry name" value="Homeodomain-like"/>
    <property type="match status" value="1"/>
</dbReference>
<evidence type="ECO:0000313" key="7">
    <source>
        <dbReference type="Proteomes" id="UP001369736"/>
    </source>
</evidence>
<dbReference type="PROSITE" id="PS50977">
    <property type="entry name" value="HTH_TETR_2"/>
    <property type="match status" value="1"/>
</dbReference>
<organism evidence="6 7">
    <name type="scientific">Actinomycetospora flava</name>
    <dbReference type="NCBI Taxonomy" id="3129232"/>
    <lineage>
        <taxon>Bacteria</taxon>
        <taxon>Bacillati</taxon>
        <taxon>Actinomycetota</taxon>
        <taxon>Actinomycetes</taxon>
        <taxon>Pseudonocardiales</taxon>
        <taxon>Pseudonocardiaceae</taxon>
        <taxon>Actinomycetospora</taxon>
    </lineage>
</organism>
<dbReference type="InterPro" id="IPR036271">
    <property type="entry name" value="Tet_transcr_reg_TetR-rel_C_sf"/>
</dbReference>
<evidence type="ECO:0000259" key="5">
    <source>
        <dbReference type="PROSITE" id="PS50977"/>
    </source>
</evidence>
<dbReference type="EMBL" id="JBBEGM010000010">
    <property type="protein sequence ID" value="MEJ2864078.1"/>
    <property type="molecule type" value="Genomic_DNA"/>
</dbReference>
<dbReference type="Pfam" id="PF00440">
    <property type="entry name" value="TetR_N"/>
    <property type="match status" value="1"/>
</dbReference>
<protein>
    <submittedName>
        <fullName evidence="6">TetR family transcriptional regulator</fullName>
    </submittedName>
</protein>
<dbReference type="Proteomes" id="UP001369736">
    <property type="component" value="Unassembled WGS sequence"/>
</dbReference>
<evidence type="ECO:0000256" key="2">
    <source>
        <dbReference type="ARBA" id="ARBA00023125"/>
    </source>
</evidence>
<dbReference type="Pfam" id="PF17932">
    <property type="entry name" value="TetR_C_24"/>
    <property type="match status" value="1"/>
</dbReference>
<dbReference type="Gene3D" id="1.10.357.10">
    <property type="entry name" value="Tetracycline Repressor, domain 2"/>
    <property type="match status" value="1"/>
</dbReference>
<gene>
    <name evidence="6" type="ORF">WCD58_23180</name>
</gene>
<reference evidence="6 7" key="1">
    <citation type="submission" date="2024-03" db="EMBL/GenBank/DDBJ databases">
        <title>Actinomycetospora sp. OC33-EN07, a novel actinomycete isolated from wild orchid (Aerides multiflora).</title>
        <authorList>
            <person name="Suriyachadkun C."/>
        </authorList>
    </citation>
    <scope>NUCLEOTIDE SEQUENCE [LARGE SCALE GENOMIC DNA]</scope>
    <source>
        <strain evidence="6 7">OC33-EN07</strain>
    </source>
</reference>
<name>A0ABU8M9V2_9PSEU</name>
<evidence type="ECO:0000256" key="3">
    <source>
        <dbReference type="ARBA" id="ARBA00023163"/>
    </source>
</evidence>
<evidence type="ECO:0000256" key="1">
    <source>
        <dbReference type="ARBA" id="ARBA00023015"/>
    </source>
</evidence>
<evidence type="ECO:0000256" key="4">
    <source>
        <dbReference type="PROSITE-ProRule" id="PRU00335"/>
    </source>
</evidence>
<feature type="DNA-binding region" description="H-T-H motif" evidence="4">
    <location>
        <begin position="35"/>
        <end position="54"/>
    </location>
</feature>
<keyword evidence="3" id="KW-0804">Transcription</keyword>
<dbReference type="InterPro" id="IPR009057">
    <property type="entry name" value="Homeodomain-like_sf"/>
</dbReference>